<dbReference type="InterPro" id="IPR015797">
    <property type="entry name" value="NUDIX_hydrolase-like_dom_sf"/>
</dbReference>
<dbReference type="Pfam" id="PF09296">
    <property type="entry name" value="NUDIX-like"/>
    <property type="match status" value="1"/>
</dbReference>
<dbReference type="Pfam" id="PF01693">
    <property type="entry name" value="Cauli_VI"/>
    <property type="match status" value="1"/>
</dbReference>
<dbReference type="InterPro" id="IPR000086">
    <property type="entry name" value="NUDIX_hydrolase_dom"/>
</dbReference>
<dbReference type="NCBIfam" id="NF001299">
    <property type="entry name" value="PRK00241.1"/>
    <property type="match status" value="1"/>
</dbReference>
<dbReference type="InterPro" id="IPR049734">
    <property type="entry name" value="NudC-like_C"/>
</dbReference>
<dbReference type="PANTHER" id="PTHR42904">
    <property type="entry name" value="NUDIX HYDROLASE, NUDC SUBFAMILY"/>
    <property type="match status" value="1"/>
</dbReference>
<keyword evidence="12" id="KW-1185">Reference proteome</keyword>
<evidence type="ECO:0000256" key="1">
    <source>
        <dbReference type="ARBA" id="ARBA00001946"/>
    </source>
</evidence>
<comment type="cofactor">
    <cofactor evidence="1">
        <name>Mg(2+)</name>
        <dbReference type="ChEBI" id="CHEBI:18420"/>
    </cofactor>
</comment>
<dbReference type="EC" id="3.6.1.22" evidence="4"/>
<comment type="cofactor">
    <cofactor evidence="2">
        <name>Zn(2+)</name>
        <dbReference type="ChEBI" id="CHEBI:29105"/>
    </cofactor>
</comment>
<dbReference type="PANTHER" id="PTHR42904:SF6">
    <property type="entry name" value="NAD-CAPPED RNA HYDROLASE NUDT12"/>
    <property type="match status" value="1"/>
</dbReference>
<evidence type="ECO:0000313" key="11">
    <source>
        <dbReference type="EMBL" id="KAG5559415.1"/>
    </source>
</evidence>
<name>A0AAV6L435_9ERIC</name>
<evidence type="ECO:0000259" key="10">
    <source>
        <dbReference type="PROSITE" id="PS51462"/>
    </source>
</evidence>
<dbReference type="PROSITE" id="PS00893">
    <property type="entry name" value="NUDIX_BOX"/>
    <property type="match status" value="1"/>
</dbReference>
<dbReference type="FunFam" id="3.90.79.10:FF:000040">
    <property type="entry name" value="Nudix hydrolase 19, chloroplastic"/>
    <property type="match status" value="1"/>
</dbReference>
<keyword evidence="5" id="KW-0479">Metal-binding</keyword>
<dbReference type="SUPFAM" id="SSF55658">
    <property type="entry name" value="L9 N-domain-like"/>
    <property type="match status" value="1"/>
</dbReference>
<dbReference type="Gene3D" id="3.90.79.10">
    <property type="entry name" value="Nucleoside Triphosphate Pyrophosphohydrolase"/>
    <property type="match status" value="1"/>
</dbReference>
<keyword evidence="8" id="KW-0520">NAD</keyword>
<comment type="catalytic activity">
    <reaction evidence="9">
        <text>a 5'-end NAD(+)-phospho-ribonucleoside in mRNA + H2O = a 5'-end phospho-adenosine-phospho-ribonucleoside in mRNA + beta-nicotinamide D-ribonucleotide + 2 H(+)</text>
        <dbReference type="Rhea" id="RHEA:60876"/>
        <dbReference type="Rhea" id="RHEA-COMP:15698"/>
        <dbReference type="Rhea" id="RHEA-COMP:15719"/>
        <dbReference type="ChEBI" id="CHEBI:14649"/>
        <dbReference type="ChEBI" id="CHEBI:15377"/>
        <dbReference type="ChEBI" id="CHEBI:15378"/>
        <dbReference type="ChEBI" id="CHEBI:144029"/>
        <dbReference type="ChEBI" id="CHEBI:144051"/>
    </reaction>
    <physiologicalReaction direction="left-to-right" evidence="9">
        <dbReference type="Rhea" id="RHEA:60877"/>
    </physiologicalReaction>
</comment>
<organism evidence="11 12">
    <name type="scientific">Rhododendron griersonianum</name>
    <dbReference type="NCBI Taxonomy" id="479676"/>
    <lineage>
        <taxon>Eukaryota</taxon>
        <taxon>Viridiplantae</taxon>
        <taxon>Streptophyta</taxon>
        <taxon>Embryophyta</taxon>
        <taxon>Tracheophyta</taxon>
        <taxon>Spermatophyta</taxon>
        <taxon>Magnoliopsida</taxon>
        <taxon>eudicotyledons</taxon>
        <taxon>Gunneridae</taxon>
        <taxon>Pentapetalae</taxon>
        <taxon>asterids</taxon>
        <taxon>Ericales</taxon>
        <taxon>Ericaceae</taxon>
        <taxon>Ericoideae</taxon>
        <taxon>Rhodoreae</taxon>
        <taxon>Rhododendron</taxon>
    </lineage>
</organism>
<dbReference type="InterPro" id="IPR015376">
    <property type="entry name" value="Znr_NADH_PPase"/>
</dbReference>
<dbReference type="Gene3D" id="3.40.970.10">
    <property type="entry name" value="Ribonuclease H1, N-terminal domain"/>
    <property type="match status" value="1"/>
</dbReference>
<evidence type="ECO:0000313" key="12">
    <source>
        <dbReference type="Proteomes" id="UP000823749"/>
    </source>
</evidence>
<dbReference type="InterPro" id="IPR020476">
    <property type="entry name" value="Nudix_hydrolase"/>
</dbReference>
<evidence type="ECO:0000256" key="6">
    <source>
        <dbReference type="ARBA" id="ARBA00022801"/>
    </source>
</evidence>
<keyword evidence="6" id="KW-0378">Hydrolase</keyword>
<dbReference type="GO" id="GO:0035529">
    <property type="term" value="F:NADH pyrophosphatase activity"/>
    <property type="evidence" value="ECO:0007669"/>
    <property type="project" value="TreeGrafter"/>
</dbReference>
<feature type="domain" description="Nudix hydrolase" evidence="10">
    <location>
        <begin position="293"/>
        <end position="425"/>
    </location>
</feature>
<evidence type="ECO:0000256" key="4">
    <source>
        <dbReference type="ARBA" id="ARBA00012381"/>
    </source>
</evidence>
<dbReference type="GO" id="GO:0019677">
    <property type="term" value="P:NAD+ catabolic process"/>
    <property type="evidence" value="ECO:0007669"/>
    <property type="project" value="TreeGrafter"/>
</dbReference>
<evidence type="ECO:0000256" key="5">
    <source>
        <dbReference type="ARBA" id="ARBA00022723"/>
    </source>
</evidence>
<sequence>MTGEGKDYYWVVFVGHVPGIYTSWEEAQLQVNGYSGSMAKRYKTFDAAEEALLKFHEESYALKKLEGKNFTSTSALGVEHQTNRGLRYPLRWIRPKQRANGGIIFGQALRSPYMECNSILGDKFFHVGGTHEHKIHKMSRGPHLVHMKGRPLASSTGDPGPKWHLGWLSLGDCKSVLEKFEVNLSEESLVYLGSKPEEDVVYWGIDVSEANSLVNELGSRGLCFVELRTLMVATDWGDDRAMGELAVAGHARALLEWHNLSRFCGHCGAKTVPKEAGRRKQCSNELCKKRIYPRVDPVVIMLVIDRKNDRALLSRQSRFVPRMWSCLAGFIEPGESLEEAVRRETWEETGIEVGEVIYHSSQPWPVGPSSMPCQLMVGFFAYAKSLEINVDKEELEDAEWHSREDVKKALALAEYKKAQVTAAAKVDQVCKGVEKGQYNLATDFNVESGELASMFVPGPFAIAHHLISAWVHQDDGLNGVEAQVKQLSGSVSNL</sequence>
<comment type="similarity">
    <text evidence="3">Belongs to the Nudix hydrolase family. NudC subfamily.</text>
</comment>
<dbReference type="PRINTS" id="PR00502">
    <property type="entry name" value="NUDIXFAMILY"/>
</dbReference>
<dbReference type="InterPro" id="IPR011320">
    <property type="entry name" value="RNase_H1_N"/>
</dbReference>
<dbReference type="GO" id="GO:0005829">
    <property type="term" value="C:cytosol"/>
    <property type="evidence" value="ECO:0007669"/>
    <property type="project" value="TreeGrafter"/>
</dbReference>
<dbReference type="GO" id="GO:0046872">
    <property type="term" value="F:metal ion binding"/>
    <property type="evidence" value="ECO:0007669"/>
    <property type="project" value="UniProtKB-KW"/>
</dbReference>
<dbReference type="GO" id="GO:0006742">
    <property type="term" value="P:NADP+ catabolic process"/>
    <property type="evidence" value="ECO:0007669"/>
    <property type="project" value="TreeGrafter"/>
</dbReference>
<dbReference type="Proteomes" id="UP000823749">
    <property type="component" value="Chromosome 3"/>
</dbReference>
<dbReference type="CDD" id="cd03429">
    <property type="entry name" value="NUDIX_NADH_pyrophosphatase_Nudt13"/>
    <property type="match status" value="1"/>
</dbReference>
<dbReference type="EMBL" id="JACTNZ010000003">
    <property type="protein sequence ID" value="KAG5559415.1"/>
    <property type="molecule type" value="Genomic_DNA"/>
</dbReference>
<dbReference type="FunFam" id="3.90.79.20:FF:000008">
    <property type="entry name" value="Nudix hydrolase 19, chloroplastic"/>
    <property type="match status" value="1"/>
</dbReference>
<evidence type="ECO:0000256" key="9">
    <source>
        <dbReference type="ARBA" id="ARBA00023679"/>
    </source>
</evidence>
<evidence type="ECO:0000256" key="2">
    <source>
        <dbReference type="ARBA" id="ARBA00001947"/>
    </source>
</evidence>
<dbReference type="InterPro" id="IPR015375">
    <property type="entry name" value="NADH_PPase-like_N"/>
</dbReference>
<reference evidence="11" key="1">
    <citation type="submission" date="2020-08" db="EMBL/GenBank/DDBJ databases">
        <title>Plant Genome Project.</title>
        <authorList>
            <person name="Zhang R.-G."/>
        </authorList>
    </citation>
    <scope>NUCLEOTIDE SEQUENCE</scope>
    <source>
        <strain evidence="11">WSP0</strain>
        <tissue evidence="11">Leaf</tissue>
    </source>
</reference>
<accession>A0AAV6L435</accession>
<dbReference type="GO" id="GO:0005777">
    <property type="term" value="C:peroxisome"/>
    <property type="evidence" value="ECO:0007669"/>
    <property type="project" value="TreeGrafter"/>
</dbReference>
<gene>
    <name evidence="11" type="ORF">RHGRI_009077</name>
</gene>
<dbReference type="Gene3D" id="3.90.79.20">
    <property type="match status" value="1"/>
</dbReference>
<dbReference type="InterPro" id="IPR050241">
    <property type="entry name" value="NAD-cap_RNA_hydrolase_NudC"/>
</dbReference>
<dbReference type="AlphaFoldDB" id="A0AAV6L435"/>
<protein>
    <recommendedName>
        <fullName evidence="4">NAD(+) diphosphatase</fullName>
        <ecNumber evidence="4">3.6.1.22</ecNumber>
    </recommendedName>
</protein>
<proteinExistence type="inferred from homology"/>
<dbReference type="PROSITE" id="PS51462">
    <property type="entry name" value="NUDIX"/>
    <property type="match status" value="1"/>
</dbReference>
<evidence type="ECO:0000256" key="8">
    <source>
        <dbReference type="ARBA" id="ARBA00023027"/>
    </source>
</evidence>
<evidence type="ECO:0000256" key="3">
    <source>
        <dbReference type="ARBA" id="ARBA00009595"/>
    </source>
</evidence>
<dbReference type="InterPro" id="IPR037056">
    <property type="entry name" value="RNase_H1_N_sf"/>
</dbReference>
<keyword evidence="7" id="KW-0460">Magnesium</keyword>
<dbReference type="SUPFAM" id="SSF55811">
    <property type="entry name" value="Nudix"/>
    <property type="match status" value="1"/>
</dbReference>
<comment type="caution">
    <text evidence="11">The sequence shown here is derived from an EMBL/GenBank/DDBJ whole genome shotgun (WGS) entry which is preliminary data.</text>
</comment>
<dbReference type="Pfam" id="PF00293">
    <property type="entry name" value="NUDIX"/>
    <property type="match status" value="1"/>
</dbReference>
<evidence type="ECO:0000256" key="7">
    <source>
        <dbReference type="ARBA" id="ARBA00022842"/>
    </source>
</evidence>
<dbReference type="Pfam" id="PF09297">
    <property type="entry name" value="Zn_ribbon_NUD"/>
    <property type="match status" value="1"/>
</dbReference>
<dbReference type="InterPro" id="IPR020084">
    <property type="entry name" value="NUDIX_hydrolase_CS"/>
</dbReference>
<dbReference type="InterPro" id="IPR009027">
    <property type="entry name" value="Ribosomal_bL9/RNase_H1_N"/>
</dbReference>